<sequence length="202" mass="21436">MILREIVAGKKWANLPVVILIGAFIAANALFHLEGAQKGNASQGYGLRLALAVSLVLIMLIGGKVTPSFTRNWVVKRGHNTLPTPPIQRFDKVVLLVSVAALLAWAAIPDHIIVGVALIAIGCLHIVRLLRWKGFKTVAEPLVWILHAAYAFVPIGALATGTSILRPAFVSPAAALHIWTAGAIGLMTIGVMTRASLGHSGR</sequence>
<keyword evidence="1" id="KW-0812">Transmembrane</keyword>
<proteinExistence type="predicted"/>
<dbReference type="EMBL" id="PVTP01000004">
    <property type="protein sequence ID" value="PRY78085.1"/>
    <property type="molecule type" value="Genomic_DNA"/>
</dbReference>
<name>A0A2T0VZT1_9RHOB</name>
<comment type="caution">
    <text evidence="2">The sequence shown here is derived from an EMBL/GenBank/DDBJ whole genome shotgun (WGS) entry which is preliminary data.</text>
</comment>
<evidence type="ECO:0000256" key="1">
    <source>
        <dbReference type="SAM" id="Phobius"/>
    </source>
</evidence>
<feature type="transmembrane region" description="Helical" evidence="1">
    <location>
        <begin position="12"/>
        <end position="33"/>
    </location>
</feature>
<feature type="transmembrane region" description="Helical" evidence="1">
    <location>
        <begin position="45"/>
        <end position="69"/>
    </location>
</feature>
<evidence type="ECO:0000313" key="2">
    <source>
        <dbReference type="EMBL" id="PRY78085.1"/>
    </source>
</evidence>
<feature type="transmembrane region" description="Helical" evidence="1">
    <location>
        <begin position="142"/>
        <end position="164"/>
    </location>
</feature>
<accession>A0A2T0VZT1</accession>
<keyword evidence="3" id="KW-1185">Reference proteome</keyword>
<evidence type="ECO:0000313" key="3">
    <source>
        <dbReference type="Proteomes" id="UP000238007"/>
    </source>
</evidence>
<reference evidence="2 3" key="1">
    <citation type="submission" date="2018-03" db="EMBL/GenBank/DDBJ databases">
        <title>Genomic Encyclopedia of Archaeal and Bacterial Type Strains, Phase II (KMG-II): from individual species to whole genera.</title>
        <authorList>
            <person name="Goeker M."/>
        </authorList>
    </citation>
    <scope>NUCLEOTIDE SEQUENCE [LARGE SCALE GENOMIC DNA]</scope>
    <source>
        <strain evidence="2 3">DSM 101533</strain>
    </source>
</reference>
<feature type="transmembrane region" description="Helical" evidence="1">
    <location>
        <begin position="90"/>
        <end position="106"/>
    </location>
</feature>
<keyword evidence="1" id="KW-0472">Membrane</keyword>
<protein>
    <submittedName>
        <fullName evidence="2">NnrS protein</fullName>
    </submittedName>
</protein>
<dbReference type="InterPro" id="IPR010266">
    <property type="entry name" value="NnrS"/>
</dbReference>
<gene>
    <name evidence="2" type="ORF">CLV80_10447</name>
</gene>
<feature type="transmembrane region" description="Helical" evidence="1">
    <location>
        <begin position="112"/>
        <end position="130"/>
    </location>
</feature>
<dbReference type="Proteomes" id="UP000238007">
    <property type="component" value="Unassembled WGS sequence"/>
</dbReference>
<dbReference type="AlphaFoldDB" id="A0A2T0VZT1"/>
<feature type="transmembrane region" description="Helical" evidence="1">
    <location>
        <begin position="176"/>
        <end position="197"/>
    </location>
</feature>
<organism evidence="2 3">
    <name type="scientific">Yoonia maritima</name>
    <dbReference type="NCBI Taxonomy" id="1435347"/>
    <lineage>
        <taxon>Bacteria</taxon>
        <taxon>Pseudomonadati</taxon>
        <taxon>Pseudomonadota</taxon>
        <taxon>Alphaproteobacteria</taxon>
        <taxon>Rhodobacterales</taxon>
        <taxon>Paracoccaceae</taxon>
        <taxon>Yoonia</taxon>
    </lineage>
</organism>
<dbReference type="Pfam" id="PF05940">
    <property type="entry name" value="NnrS"/>
    <property type="match status" value="1"/>
</dbReference>
<keyword evidence="1" id="KW-1133">Transmembrane helix</keyword>